<dbReference type="CDD" id="cd14752">
    <property type="entry name" value="GH31_N"/>
    <property type="match status" value="1"/>
</dbReference>
<keyword evidence="3" id="KW-0472">Membrane</keyword>
<dbReference type="InterPro" id="IPR044913">
    <property type="entry name" value="P_trefoil_dom_sf"/>
</dbReference>
<keyword evidence="7" id="KW-0326">Glycosidase</keyword>
<reference evidence="10" key="1">
    <citation type="submission" date="2021-02" db="EMBL/GenBank/DDBJ databases">
        <authorList>
            <person name="Nowell W R."/>
        </authorList>
    </citation>
    <scope>NUCLEOTIDE SEQUENCE</scope>
</reference>
<dbReference type="PANTHER" id="PTHR22762">
    <property type="entry name" value="ALPHA-GLUCOSIDASE"/>
    <property type="match status" value="1"/>
</dbReference>
<evidence type="ECO:0000256" key="8">
    <source>
        <dbReference type="SAM" id="SignalP"/>
    </source>
</evidence>
<dbReference type="PROSITE" id="PS00129">
    <property type="entry name" value="GLYCOSYL_HYDROL_F31_1"/>
    <property type="match status" value="1"/>
</dbReference>
<gene>
    <name evidence="10" type="ORF">GPM918_LOCUS19634</name>
    <name evidence="11" type="ORF">SRO942_LOCUS19632</name>
</gene>
<sequence>MKRRTIFFDACFLVLLVYTVQAQKSHRRHAPIRTSKVQQLQDQTTTSQRLDCFPEAAYPNSGFSEQACLARNCLFDAANSSGRPQCYLPPNYGYELQSAENRENGMRLYLKKTDKVQSPFPIDVIENVILDVEYYSDQILRFKLYDKDKQRYEVPIPLNPPSSSKIQNPSYEFTYSSNSSNDNLLSFFVKRRSTGQALFDTSLGGLILSDQFLQIVTRLQSPHVYGFGENNHDTLKHQVKDSPSWGLFAASYGTNTKTNTNHYGTHPFYLVMEQNSSTSQPTGNMHGVLFLNSNAMDYTFSPTPSLTLRTIGGVLDFFVFMGPEPEEVVKQYTWLVGRPMLPPYWGLGFQLSRWDYGNITHLKNVVQRNLDKGIPLDVQYSDIDYMDADKDFTVDPKDFVGLKEYYDWLHSKGLHTIIILDPGVIDDQLHYQPTITGMKEDVFIKWDDGSGRPIKGSCWPGDVYFPDFFLNRTKQWWTRWITDFHAVNLTFDGLWIDMNEPSLFNTNEPFPWNWQDTGSNYTLKCPVNKYDDPPYLTKAVYRYNEENQRPSRLSDHTMCMSPHQGENGIYRHYDVHRSVFSSLPTEISSGISIQYFYLRSLYGWSQTKPTLDALRSITKKRGIVLPRSTYVGSGQWAGHWLGDNEATWHELKRSLIGMVEMNWFGIPYVVTDSGATEVDVYIPSADWYNFYNGRHITQNQQTIRVSAHLDTIPLFLRGGYIIPTQEGANNTKYSREKPFGLTIVLNSQGEFFCTWKGLT</sequence>
<dbReference type="Pfam" id="PF00088">
    <property type="entry name" value="Trefoil"/>
    <property type="match status" value="1"/>
</dbReference>
<evidence type="ECO:0000256" key="6">
    <source>
        <dbReference type="PROSITE-ProRule" id="PRU00779"/>
    </source>
</evidence>
<keyword evidence="5" id="KW-0325">Glycoprotein</keyword>
<dbReference type="Proteomes" id="UP000663829">
    <property type="component" value="Unassembled WGS sequence"/>
</dbReference>
<evidence type="ECO:0000259" key="9">
    <source>
        <dbReference type="PROSITE" id="PS51448"/>
    </source>
</evidence>
<dbReference type="Proteomes" id="UP000681722">
    <property type="component" value="Unassembled WGS sequence"/>
</dbReference>
<keyword evidence="12" id="KW-1185">Reference proteome</keyword>
<evidence type="ECO:0000256" key="3">
    <source>
        <dbReference type="ARBA" id="ARBA00023136"/>
    </source>
</evidence>
<evidence type="ECO:0000313" key="12">
    <source>
        <dbReference type="Proteomes" id="UP000663829"/>
    </source>
</evidence>
<accession>A0A814QJA0</accession>
<dbReference type="InterPro" id="IPR017853">
    <property type="entry name" value="GH"/>
</dbReference>
<protein>
    <recommendedName>
        <fullName evidence="9">P-type domain-containing protein</fullName>
    </recommendedName>
</protein>
<dbReference type="InterPro" id="IPR000519">
    <property type="entry name" value="P_trefoil_dom"/>
</dbReference>
<name>A0A814QJA0_9BILA</name>
<dbReference type="Pfam" id="PF01055">
    <property type="entry name" value="Glyco_hydro_31_2nd"/>
    <property type="match status" value="1"/>
</dbReference>
<feature type="domain" description="P-type" evidence="9">
    <location>
        <begin position="38"/>
        <end position="90"/>
    </location>
</feature>
<dbReference type="GO" id="GO:0090599">
    <property type="term" value="F:alpha-glucosidase activity"/>
    <property type="evidence" value="ECO:0007669"/>
    <property type="project" value="UniProtKB-ARBA"/>
</dbReference>
<dbReference type="SUPFAM" id="SSF74650">
    <property type="entry name" value="Galactose mutarotase-like"/>
    <property type="match status" value="1"/>
</dbReference>
<evidence type="ECO:0000256" key="1">
    <source>
        <dbReference type="ARBA" id="ARBA00004370"/>
    </source>
</evidence>
<evidence type="ECO:0000256" key="2">
    <source>
        <dbReference type="ARBA" id="ARBA00007806"/>
    </source>
</evidence>
<comment type="caution">
    <text evidence="10">The sequence shown here is derived from an EMBL/GenBank/DDBJ whole genome shotgun (WGS) entry which is preliminary data.</text>
</comment>
<dbReference type="InterPro" id="IPR030458">
    <property type="entry name" value="Glyco_hydro_31_AS"/>
</dbReference>
<dbReference type="Gene3D" id="2.60.40.1180">
    <property type="entry name" value="Golgi alpha-mannosidase II"/>
    <property type="match status" value="1"/>
</dbReference>
<comment type="subcellular location">
    <subcellularLocation>
        <location evidence="1">Membrane</location>
    </subcellularLocation>
</comment>
<dbReference type="InterPro" id="IPR011013">
    <property type="entry name" value="Gal_mutarotase_sf_dom"/>
</dbReference>
<dbReference type="Gene3D" id="3.20.20.80">
    <property type="entry name" value="Glycosidases"/>
    <property type="match status" value="2"/>
</dbReference>
<dbReference type="GO" id="GO:0016020">
    <property type="term" value="C:membrane"/>
    <property type="evidence" value="ECO:0007669"/>
    <property type="project" value="UniProtKB-SubCell"/>
</dbReference>
<feature type="chain" id="PRO_5035601243" description="P-type domain-containing protein" evidence="8">
    <location>
        <begin position="23"/>
        <end position="759"/>
    </location>
</feature>
<evidence type="ECO:0000256" key="4">
    <source>
        <dbReference type="ARBA" id="ARBA00023157"/>
    </source>
</evidence>
<dbReference type="EMBL" id="CAJNOQ010006012">
    <property type="protein sequence ID" value="CAF1119798.1"/>
    <property type="molecule type" value="Genomic_DNA"/>
</dbReference>
<evidence type="ECO:0000313" key="10">
    <source>
        <dbReference type="EMBL" id="CAF1119798.1"/>
    </source>
</evidence>
<keyword evidence="8" id="KW-0732">Signal</keyword>
<comment type="similarity">
    <text evidence="2 7">Belongs to the glycosyl hydrolase 31 family.</text>
</comment>
<dbReference type="OrthoDB" id="5839090at2759"/>
<dbReference type="Gene3D" id="4.10.110.10">
    <property type="entry name" value="Spasmolytic Protein, domain 1"/>
    <property type="match status" value="1"/>
</dbReference>
<dbReference type="Gene3D" id="2.60.40.1760">
    <property type="entry name" value="glycosyl hydrolase (family 31)"/>
    <property type="match status" value="1"/>
</dbReference>
<dbReference type="SUPFAM" id="SSF51011">
    <property type="entry name" value="Glycosyl hydrolase domain"/>
    <property type="match status" value="1"/>
</dbReference>
<organism evidence="10 12">
    <name type="scientific">Didymodactylos carnosus</name>
    <dbReference type="NCBI Taxonomy" id="1234261"/>
    <lineage>
        <taxon>Eukaryota</taxon>
        <taxon>Metazoa</taxon>
        <taxon>Spiralia</taxon>
        <taxon>Gnathifera</taxon>
        <taxon>Rotifera</taxon>
        <taxon>Eurotatoria</taxon>
        <taxon>Bdelloidea</taxon>
        <taxon>Philodinida</taxon>
        <taxon>Philodinidae</taxon>
        <taxon>Didymodactylos</taxon>
    </lineage>
</organism>
<comment type="caution">
    <text evidence="6">Lacks conserved residue(s) required for the propagation of feature annotation.</text>
</comment>
<feature type="signal peptide" evidence="8">
    <location>
        <begin position="1"/>
        <end position="22"/>
    </location>
</feature>
<dbReference type="SUPFAM" id="SSF51445">
    <property type="entry name" value="(Trans)glycosidases"/>
    <property type="match status" value="1"/>
</dbReference>
<evidence type="ECO:0000256" key="7">
    <source>
        <dbReference type="RuleBase" id="RU361185"/>
    </source>
</evidence>
<evidence type="ECO:0000313" key="11">
    <source>
        <dbReference type="EMBL" id="CAF3883487.1"/>
    </source>
</evidence>
<keyword evidence="4" id="KW-1015">Disulfide bond</keyword>
<dbReference type="InterPro" id="IPR013780">
    <property type="entry name" value="Glyco_hydro_b"/>
</dbReference>
<dbReference type="GO" id="GO:0030246">
    <property type="term" value="F:carbohydrate binding"/>
    <property type="evidence" value="ECO:0007669"/>
    <property type="project" value="InterPro"/>
</dbReference>
<dbReference type="PANTHER" id="PTHR22762:SF133">
    <property type="entry name" value="P-TYPE DOMAIN-CONTAINING PROTEIN"/>
    <property type="match status" value="1"/>
</dbReference>
<dbReference type="InterPro" id="IPR000322">
    <property type="entry name" value="Glyco_hydro_31_TIM"/>
</dbReference>
<dbReference type="EMBL" id="CAJOBC010006013">
    <property type="protein sequence ID" value="CAF3883487.1"/>
    <property type="molecule type" value="Genomic_DNA"/>
</dbReference>
<dbReference type="GO" id="GO:0005975">
    <property type="term" value="P:carbohydrate metabolic process"/>
    <property type="evidence" value="ECO:0007669"/>
    <property type="project" value="InterPro"/>
</dbReference>
<proteinExistence type="inferred from homology"/>
<evidence type="ECO:0000256" key="5">
    <source>
        <dbReference type="ARBA" id="ARBA00023180"/>
    </source>
</evidence>
<dbReference type="SUPFAM" id="SSF57492">
    <property type="entry name" value="Trefoil"/>
    <property type="match status" value="1"/>
</dbReference>
<dbReference type="AlphaFoldDB" id="A0A814QJA0"/>
<keyword evidence="7" id="KW-0378">Hydrolase</keyword>
<dbReference type="PROSITE" id="PS51448">
    <property type="entry name" value="P_TREFOIL_2"/>
    <property type="match status" value="1"/>
</dbReference>